<sequence length="101" mass="11527">MTVQRTELAIQDFEKFMRYAIQHEQGFSFDIFVSFSTSLINFYQGSDLIKESERMDTALILSKAFNAGMGNRISAEDLEEIATLIISDRTIDYSVLNPIFA</sequence>
<gene>
    <name evidence="1" type="ORF">DI53_0267</name>
</gene>
<dbReference type="OrthoDB" id="710581at2"/>
<name>A0A0B8T3M0_9SPHI</name>
<accession>A0A0B8T3M0</accession>
<protein>
    <submittedName>
        <fullName evidence="1">Uncharacterized protein</fullName>
    </submittedName>
</protein>
<dbReference type="Proteomes" id="UP000031802">
    <property type="component" value="Unassembled WGS sequence"/>
</dbReference>
<dbReference type="STRING" id="1229276.DI53_0267"/>
<reference evidence="1 2" key="2">
    <citation type="journal article" date="2015" name="PLoS ONE">
        <title>Whole-Genome Optical Mapping and Finished Genome Sequence of Sphingobacterium deserti sp. nov., a New Species Isolated from the Western Desert of China.</title>
        <authorList>
            <person name="Teng C."/>
            <person name="Zhou Z."/>
            <person name="Molnar I."/>
            <person name="Li X."/>
            <person name="Tang R."/>
            <person name="Chen M."/>
            <person name="Wang L."/>
            <person name="Su S."/>
            <person name="Zhang W."/>
            <person name="Lin M."/>
        </authorList>
    </citation>
    <scope>NUCLEOTIDE SEQUENCE [LARGE SCALE GENOMIC DNA]</scope>
    <source>
        <strain evidence="2">ACCC05744</strain>
    </source>
</reference>
<dbReference type="PATRIC" id="fig|1229276.3.peg.276"/>
<proteinExistence type="predicted"/>
<dbReference type="EMBL" id="JJMU01000002">
    <property type="protein sequence ID" value="KGE16152.1"/>
    <property type="molecule type" value="Genomic_DNA"/>
</dbReference>
<organism evidence="1 2">
    <name type="scientific">Sphingobacterium deserti</name>
    <dbReference type="NCBI Taxonomy" id="1229276"/>
    <lineage>
        <taxon>Bacteria</taxon>
        <taxon>Pseudomonadati</taxon>
        <taxon>Bacteroidota</taxon>
        <taxon>Sphingobacteriia</taxon>
        <taxon>Sphingobacteriales</taxon>
        <taxon>Sphingobacteriaceae</taxon>
        <taxon>Sphingobacterium</taxon>
    </lineage>
</organism>
<dbReference type="AlphaFoldDB" id="A0A0B8T3M0"/>
<comment type="caution">
    <text evidence="1">The sequence shown here is derived from an EMBL/GenBank/DDBJ whole genome shotgun (WGS) entry which is preliminary data.</text>
</comment>
<dbReference type="RefSeq" id="WP_037494457.1">
    <property type="nucleotide sequence ID" value="NZ_JJMU01000002.1"/>
</dbReference>
<evidence type="ECO:0000313" key="2">
    <source>
        <dbReference type="Proteomes" id="UP000031802"/>
    </source>
</evidence>
<keyword evidence="2" id="KW-1185">Reference proteome</keyword>
<reference evidence="2" key="1">
    <citation type="submission" date="2014-04" db="EMBL/GenBank/DDBJ databases">
        <title>Whole-Genome optical mapping and complete genome sequence of Sphingobacterium deserti sp. nov., a new spaces isolated from desert in the west of China.</title>
        <authorList>
            <person name="Teng C."/>
            <person name="Zhou Z."/>
            <person name="Li X."/>
            <person name="Chen M."/>
            <person name="Lin M."/>
            <person name="Wang L."/>
            <person name="Su S."/>
            <person name="Zhang C."/>
            <person name="Zhang W."/>
        </authorList>
    </citation>
    <scope>NUCLEOTIDE SEQUENCE [LARGE SCALE GENOMIC DNA]</scope>
    <source>
        <strain evidence="2">ACCC05744</strain>
    </source>
</reference>
<evidence type="ECO:0000313" key="1">
    <source>
        <dbReference type="EMBL" id="KGE16152.1"/>
    </source>
</evidence>